<comment type="caution">
    <text evidence="2">The sequence shown here is derived from an EMBL/GenBank/DDBJ whole genome shotgun (WGS) entry which is preliminary data.</text>
</comment>
<accession>A0AAP0X2Y6</accession>
<evidence type="ECO:0000256" key="1">
    <source>
        <dbReference type="SAM" id="MobiDB-lite"/>
    </source>
</evidence>
<name>A0AAP0X2Y6_LIQFO</name>
<dbReference type="EMBL" id="JBBPBK010000001">
    <property type="protein sequence ID" value="KAK9291339.1"/>
    <property type="molecule type" value="Genomic_DNA"/>
</dbReference>
<evidence type="ECO:0000313" key="3">
    <source>
        <dbReference type="Proteomes" id="UP001415857"/>
    </source>
</evidence>
<reference evidence="2 3" key="1">
    <citation type="journal article" date="2024" name="Plant J.">
        <title>Genome sequences and population genomics reveal climatic adaptation and genomic divergence between two closely related sweetgum species.</title>
        <authorList>
            <person name="Xu W.Q."/>
            <person name="Ren C.Q."/>
            <person name="Zhang X.Y."/>
            <person name="Comes H.P."/>
            <person name="Liu X.H."/>
            <person name="Li Y.G."/>
            <person name="Kettle C.J."/>
            <person name="Jalonen R."/>
            <person name="Gaisberger H."/>
            <person name="Ma Y.Z."/>
            <person name="Qiu Y.X."/>
        </authorList>
    </citation>
    <scope>NUCLEOTIDE SEQUENCE [LARGE SCALE GENOMIC DNA]</scope>
    <source>
        <strain evidence="2">Hangzhou</strain>
    </source>
</reference>
<organism evidence="2 3">
    <name type="scientific">Liquidambar formosana</name>
    <name type="common">Formosan gum</name>
    <dbReference type="NCBI Taxonomy" id="63359"/>
    <lineage>
        <taxon>Eukaryota</taxon>
        <taxon>Viridiplantae</taxon>
        <taxon>Streptophyta</taxon>
        <taxon>Embryophyta</taxon>
        <taxon>Tracheophyta</taxon>
        <taxon>Spermatophyta</taxon>
        <taxon>Magnoliopsida</taxon>
        <taxon>eudicotyledons</taxon>
        <taxon>Gunneridae</taxon>
        <taxon>Pentapetalae</taxon>
        <taxon>Saxifragales</taxon>
        <taxon>Altingiaceae</taxon>
        <taxon>Liquidambar</taxon>
    </lineage>
</organism>
<dbReference type="Proteomes" id="UP001415857">
    <property type="component" value="Unassembled WGS sequence"/>
</dbReference>
<sequence length="130" mass="14417">MGCNRMKVVQRELFADELRSSRYDLDGICNEGKLMADVCEVDSGKFFVSHNEFSDSRSDAESDDSSEVGSEYISDSNGAVVEDSFDGLGISLSKMRLRLLFRIMRKNGSIIILAAFPSCCTQVRWGLLGL</sequence>
<dbReference type="AlphaFoldDB" id="A0AAP0X2Y6"/>
<proteinExistence type="predicted"/>
<evidence type="ECO:0000313" key="2">
    <source>
        <dbReference type="EMBL" id="KAK9291339.1"/>
    </source>
</evidence>
<feature type="region of interest" description="Disordered" evidence="1">
    <location>
        <begin position="53"/>
        <end position="73"/>
    </location>
</feature>
<keyword evidence="3" id="KW-1185">Reference proteome</keyword>
<protein>
    <submittedName>
        <fullName evidence="2">Uncharacterized protein</fullName>
    </submittedName>
</protein>
<gene>
    <name evidence="2" type="ORF">L1049_019284</name>
</gene>